<dbReference type="Pfam" id="PF16794">
    <property type="entry name" value="fn3_4"/>
    <property type="match status" value="1"/>
</dbReference>
<comment type="caution">
    <text evidence="3">The sequence shown here is derived from an EMBL/GenBank/DDBJ whole genome shotgun (WGS) entry which is preliminary data.</text>
</comment>
<dbReference type="OrthoDB" id="2434995at2759"/>
<evidence type="ECO:0000313" key="3">
    <source>
        <dbReference type="EMBL" id="CAG5897581.1"/>
    </source>
</evidence>
<evidence type="ECO:0000256" key="1">
    <source>
        <dbReference type="SAM" id="MobiDB-lite"/>
    </source>
</evidence>
<dbReference type="InterPro" id="IPR026085">
    <property type="entry name" value="ATF7-int"/>
</dbReference>
<protein>
    <submittedName>
        <fullName evidence="3">(Atlantic silverside) hypothetical protein</fullName>
    </submittedName>
</protein>
<proteinExistence type="predicted"/>
<feature type="domain" description="Activating transcription factor 7-interacting protein Fn3" evidence="2">
    <location>
        <begin position="344"/>
        <end position="445"/>
    </location>
</feature>
<dbReference type="GO" id="GO:0005634">
    <property type="term" value="C:nucleus"/>
    <property type="evidence" value="ECO:0007669"/>
    <property type="project" value="TreeGrafter"/>
</dbReference>
<evidence type="ECO:0000259" key="2">
    <source>
        <dbReference type="Pfam" id="PF16794"/>
    </source>
</evidence>
<dbReference type="AlphaFoldDB" id="A0A8S4AXY2"/>
<dbReference type="InterPro" id="IPR056565">
    <property type="entry name" value="Fn3_ATF7IP"/>
</dbReference>
<feature type="region of interest" description="Disordered" evidence="1">
    <location>
        <begin position="1"/>
        <end position="35"/>
    </location>
</feature>
<dbReference type="PANTHER" id="PTHR23210:SF26">
    <property type="entry name" value="ACTIVATING TRANSCRIPTION FACTOR 7-INTERACTING PROTEIN 1"/>
    <property type="match status" value="1"/>
</dbReference>
<dbReference type="EMBL" id="CAJRST010008890">
    <property type="protein sequence ID" value="CAG5897581.1"/>
    <property type="molecule type" value="Genomic_DNA"/>
</dbReference>
<evidence type="ECO:0000313" key="4">
    <source>
        <dbReference type="Proteomes" id="UP000677803"/>
    </source>
</evidence>
<accession>A0A8S4AXY2</accession>
<keyword evidence="4" id="KW-1185">Reference proteome</keyword>
<dbReference type="GO" id="GO:0005667">
    <property type="term" value="C:transcription regulator complex"/>
    <property type="evidence" value="ECO:0007669"/>
    <property type="project" value="TreeGrafter"/>
</dbReference>
<feature type="region of interest" description="Disordered" evidence="1">
    <location>
        <begin position="222"/>
        <end position="261"/>
    </location>
</feature>
<gene>
    <name evidence="3" type="ORF">MMEN_LOCUS8621</name>
</gene>
<organism evidence="3 4">
    <name type="scientific">Menidia menidia</name>
    <name type="common">Atlantic silverside</name>
    <dbReference type="NCBI Taxonomy" id="238744"/>
    <lineage>
        <taxon>Eukaryota</taxon>
        <taxon>Metazoa</taxon>
        <taxon>Chordata</taxon>
        <taxon>Craniata</taxon>
        <taxon>Vertebrata</taxon>
        <taxon>Euteleostomi</taxon>
        <taxon>Actinopterygii</taxon>
        <taxon>Neopterygii</taxon>
        <taxon>Teleostei</taxon>
        <taxon>Neoteleostei</taxon>
        <taxon>Acanthomorphata</taxon>
        <taxon>Ovalentaria</taxon>
        <taxon>Atherinomorphae</taxon>
        <taxon>Atheriniformes</taxon>
        <taxon>Atherinopsidae</taxon>
        <taxon>Menidiinae</taxon>
        <taxon>Menidia</taxon>
    </lineage>
</organism>
<dbReference type="PANTHER" id="PTHR23210">
    <property type="entry name" value="ACTIVATING TRANSCRIPTION FACTOR 7 INTERACTING PROTEIN"/>
    <property type="match status" value="1"/>
</dbReference>
<reference evidence="3" key="1">
    <citation type="submission" date="2021-05" db="EMBL/GenBank/DDBJ databases">
        <authorList>
            <person name="Tigano A."/>
        </authorList>
    </citation>
    <scope>NUCLEOTIDE SEQUENCE</scope>
</reference>
<name>A0A8S4AXY2_9TELE</name>
<dbReference type="GO" id="GO:0003712">
    <property type="term" value="F:transcription coregulator activity"/>
    <property type="evidence" value="ECO:0007669"/>
    <property type="project" value="TreeGrafter"/>
</dbReference>
<sequence length="450" mass="50182">MPVKRSKAQGHNDSTRNGGVKRKQPAGTRRDTRDHRVNIGAAFDKWRAVKTAHELRSDADVALYLLNPRRCGPTSSPAGTCDPQTKAQMEKLIEQEVHGAVAKNETKLQGLIETVQQLSNDASIDHSIQKLEARINSVSRRTELALSYIRKTHEKSPLPSLVNVDIIRNAPEDGAMEPVSQRNKKRKACAVTNRDVLRIMDRTKRCLEKLCRDRAAFMADVADSGPEKSPPTLSPKYSSEGTPSSVSDLNRDEPPPVLSPNVSWMGHVGAVKKEECKEEKNNIERLKQFDPKENNFKEEAAPTDHCSNFGLKQIDQQQKRLCYPPLPANPFPSILNIEAASYSIPQNLEVNLALIRNPTRLSVLWNVTEEDPSAPPMESYSIFLTMEKEKGSNVFPDWHTYDKVEAKALPMCALIKKYKPGHKVCAAVVGKDVFGRYGPYSEVVTATIPD</sequence>
<feature type="compositionally biased region" description="Polar residues" evidence="1">
    <location>
        <begin position="235"/>
        <end position="248"/>
    </location>
</feature>
<dbReference type="Proteomes" id="UP000677803">
    <property type="component" value="Unassembled WGS sequence"/>
</dbReference>
<dbReference type="GO" id="GO:0006355">
    <property type="term" value="P:regulation of DNA-templated transcription"/>
    <property type="evidence" value="ECO:0007669"/>
    <property type="project" value="TreeGrafter"/>
</dbReference>